<organism evidence="1 2">
    <name type="scientific">Luteipulveratus halotolerans</name>
    <dbReference type="NCBI Taxonomy" id="1631356"/>
    <lineage>
        <taxon>Bacteria</taxon>
        <taxon>Bacillati</taxon>
        <taxon>Actinomycetota</taxon>
        <taxon>Actinomycetes</taxon>
        <taxon>Micrococcales</taxon>
        <taxon>Dermacoccaceae</taxon>
        <taxon>Luteipulveratus</taxon>
    </lineage>
</organism>
<keyword evidence="2" id="KW-1185">Reference proteome</keyword>
<name>A0A0L6CM91_9MICO</name>
<sequence length="123" mass="13621">MGGRHLTRDQVFTWVGEWSVADHRTIAEHLDRVGAVSYSVPASGGYIRCADADDRMVMRIAPGYVEFATATAPDDLKDSEWRGFTLSTFRERRSPELAYDEPPQVCPVHFVTLPASGVCDDCG</sequence>
<accession>A0A0L6CM91</accession>
<protein>
    <submittedName>
        <fullName evidence="1">Uncharacterized protein</fullName>
    </submittedName>
</protein>
<evidence type="ECO:0000313" key="2">
    <source>
        <dbReference type="Proteomes" id="UP000037397"/>
    </source>
</evidence>
<proteinExistence type="predicted"/>
<dbReference type="OrthoDB" id="5916883at2"/>
<gene>
    <name evidence="1" type="ORF">VV01_19665</name>
</gene>
<reference evidence="2" key="1">
    <citation type="submission" date="2015-03" db="EMBL/GenBank/DDBJ databases">
        <title>Luteipulveratus halotolerans sp. nov., a novel actinobacterium (Dermacoccaceae) from Sarawak, Malaysia.</title>
        <authorList>
            <person name="Juboi H."/>
            <person name="Basik A."/>
            <person name="Shamsul S.S."/>
            <person name="Arnold P."/>
            <person name="Schmitt E.K."/>
            <person name="Sanglier J.-J."/>
            <person name="Yeo T."/>
        </authorList>
    </citation>
    <scope>NUCLEOTIDE SEQUENCE [LARGE SCALE GENOMIC DNA]</scope>
    <source>
        <strain evidence="2">C296001</strain>
    </source>
</reference>
<dbReference type="EMBL" id="LAIR01000002">
    <property type="protein sequence ID" value="KNX38849.1"/>
    <property type="molecule type" value="Genomic_DNA"/>
</dbReference>
<dbReference type="RefSeq" id="WP_050671372.1">
    <property type="nucleotide sequence ID" value="NZ_LAIR01000002.1"/>
</dbReference>
<dbReference type="Proteomes" id="UP000037397">
    <property type="component" value="Unassembled WGS sequence"/>
</dbReference>
<evidence type="ECO:0000313" key="1">
    <source>
        <dbReference type="EMBL" id="KNX38849.1"/>
    </source>
</evidence>
<dbReference type="AlphaFoldDB" id="A0A0L6CM91"/>
<comment type="caution">
    <text evidence="1">The sequence shown here is derived from an EMBL/GenBank/DDBJ whole genome shotgun (WGS) entry which is preliminary data.</text>
</comment>